<dbReference type="PROSITE" id="PS51410">
    <property type="entry name" value="BH4_AAA_HYDROXYL_2"/>
    <property type="match status" value="1"/>
</dbReference>
<dbReference type="Gene3D" id="1.10.800.10">
    <property type="entry name" value="Aromatic amino acid hydroxylase"/>
    <property type="match status" value="1"/>
</dbReference>
<evidence type="ECO:0000256" key="10">
    <source>
        <dbReference type="ARBA" id="ARBA00029922"/>
    </source>
</evidence>
<dbReference type="InterPro" id="IPR019774">
    <property type="entry name" value="Aromatic-AA_hydroxylase_C"/>
</dbReference>
<reference evidence="13 14" key="1">
    <citation type="journal article" date="2011" name="BMC Genomics">
        <title>Genomic insights into an obligate epibiotic bacterial predator: Micavibrio aeruginosavorus ARL-13.</title>
        <authorList>
            <person name="Wang Z."/>
            <person name="Kadouri D."/>
            <person name="Wu M."/>
        </authorList>
    </citation>
    <scope>NUCLEOTIDE SEQUENCE [LARGE SCALE GENOMIC DNA]</scope>
    <source>
        <strain evidence="13 14">ARL-13</strain>
    </source>
</reference>
<dbReference type="EC" id="1.14.16.1" evidence="4"/>
<dbReference type="HOGENOM" id="CLU_023198_1_0_5"/>
<feature type="domain" description="Biopterin-dependent aromatic amino acid hydroxylase family profile" evidence="12">
    <location>
        <begin position="1"/>
        <end position="298"/>
    </location>
</feature>
<name>G2KQ75_MICAA</name>
<evidence type="ECO:0000256" key="1">
    <source>
        <dbReference type="ARBA" id="ARBA00001954"/>
    </source>
</evidence>
<feature type="binding site" evidence="11">
    <location>
        <position position="132"/>
    </location>
    <ligand>
        <name>Fe cation</name>
        <dbReference type="ChEBI" id="CHEBI:24875"/>
    </ligand>
</feature>
<evidence type="ECO:0000256" key="11">
    <source>
        <dbReference type="PIRSR" id="PIRSR601273-2"/>
    </source>
</evidence>
<dbReference type="PANTHER" id="PTHR11473:SF24">
    <property type="entry name" value="PHENYLALANINE-4-HYDROXYLASE"/>
    <property type="match status" value="1"/>
</dbReference>
<feature type="binding site" evidence="11">
    <location>
        <position position="137"/>
    </location>
    <ligand>
        <name>Fe cation</name>
        <dbReference type="ChEBI" id="CHEBI:24875"/>
    </ligand>
</feature>
<dbReference type="Proteomes" id="UP000009286">
    <property type="component" value="Chromosome"/>
</dbReference>
<evidence type="ECO:0000259" key="12">
    <source>
        <dbReference type="PROSITE" id="PS51410"/>
    </source>
</evidence>
<dbReference type="RefSeq" id="WP_014101840.1">
    <property type="nucleotide sequence ID" value="NC_016026.1"/>
</dbReference>
<dbReference type="InterPro" id="IPR036951">
    <property type="entry name" value="ArAA_hydroxylase_sf"/>
</dbReference>
<dbReference type="InterPro" id="IPR001273">
    <property type="entry name" value="ArAA_hydroxylase"/>
</dbReference>
<dbReference type="KEGG" id="mai:MICA_271"/>
<accession>G2KQ75</accession>
<dbReference type="CDD" id="cd03348">
    <property type="entry name" value="pro_PheOH"/>
    <property type="match status" value="1"/>
</dbReference>
<dbReference type="InterPro" id="IPR036329">
    <property type="entry name" value="Aro-AA_hydroxylase_C_sf"/>
</dbReference>
<keyword evidence="8" id="KW-0503">Monooxygenase</keyword>
<dbReference type="Pfam" id="PF00351">
    <property type="entry name" value="Biopterin_H"/>
    <property type="match status" value="1"/>
</dbReference>
<evidence type="ECO:0000256" key="5">
    <source>
        <dbReference type="ARBA" id="ARBA00022723"/>
    </source>
</evidence>
<evidence type="ECO:0000256" key="4">
    <source>
        <dbReference type="ARBA" id="ARBA00011995"/>
    </source>
</evidence>
<evidence type="ECO:0000256" key="9">
    <source>
        <dbReference type="ARBA" id="ARBA00023232"/>
    </source>
</evidence>
<evidence type="ECO:0000313" key="14">
    <source>
        <dbReference type="Proteomes" id="UP000009286"/>
    </source>
</evidence>
<dbReference type="GO" id="GO:0006559">
    <property type="term" value="P:L-phenylalanine catabolic process"/>
    <property type="evidence" value="ECO:0007669"/>
    <property type="project" value="UniProtKB-KW"/>
</dbReference>
<dbReference type="OrthoDB" id="9780502at2"/>
<dbReference type="NCBIfam" id="TIGR01267">
    <property type="entry name" value="Phe4hydrox_mono"/>
    <property type="match status" value="1"/>
</dbReference>
<dbReference type="GO" id="GO:0005506">
    <property type="term" value="F:iron ion binding"/>
    <property type="evidence" value="ECO:0007669"/>
    <property type="project" value="InterPro"/>
</dbReference>
<dbReference type="InterPro" id="IPR005960">
    <property type="entry name" value="Phe-4-hydroxylase_mono"/>
</dbReference>
<evidence type="ECO:0000313" key="13">
    <source>
        <dbReference type="EMBL" id="AEP08617.1"/>
    </source>
</evidence>
<evidence type="ECO:0000256" key="6">
    <source>
        <dbReference type="ARBA" id="ARBA00023002"/>
    </source>
</evidence>
<keyword evidence="6 13" id="KW-0560">Oxidoreductase</keyword>
<sequence length="298" mass="33584">MTEYDSGNPLGAGVAADAMKYVIDQGWDDYTAEEHETWRLLYERQRTLMPGRACKEFLQNMDALGIGDQQIPRFTELNKKLKALTGWEIVAVEGLIPDAPFFQLLADRKFPAGSFIRRRDQMDYLEEPDVFHDVFGHAPMLAHPVFADYIQAYGQGGLRAMSEGVITNLTRLYWYTVEFGLMKTDEGLRIYGAGILSSPGETVFAADSDSPNKIGFNLKRVMQTKYKIDDFQTSYFVIDSFDDLFKQTYQDFGPIYADLKANPMKYAPGDLLPDDVILQRGTGVYAAEAAKRKAQAQG</sequence>
<dbReference type="NCBIfam" id="NF008877">
    <property type="entry name" value="PRK11913.1-2"/>
    <property type="match status" value="1"/>
</dbReference>
<gene>
    <name evidence="13" type="primary">phhA</name>
    <name evidence="13" type="ordered locus">MICA_271</name>
</gene>
<proteinExistence type="inferred from homology"/>
<keyword evidence="7 11" id="KW-0408">Iron</keyword>
<dbReference type="AlphaFoldDB" id="G2KQ75"/>
<dbReference type="PANTHER" id="PTHR11473">
    <property type="entry name" value="AROMATIC AMINO ACID HYDROXYLASE"/>
    <property type="match status" value="1"/>
</dbReference>
<keyword evidence="5 11" id="KW-0479">Metal-binding</keyword>
<keyword evidence="9" id="KW-0585">Phenylalanine catabolism</keyword>
<feature type="binding site" evidence="11">
    <location>
        <position position="178"/>
    </location>
    <ligand>
        <name>Fe cation</name>
        <dbReference type="ChEBI" id="CHEBI:24875"/>
    </ligand>
</feature>
<keyword evidence="14" id="KW-1185">Reference proteome</keyword>
<dbReference type="SUPFAM" id="SSF56534">
    <property type="entry name" value="Aromatic aminoacid monoxygenases, catalytic and oligomerization domains"/>
    <property type="match status" value="1"/>
</dbReference>
<dbReference type="eggNOG" id="COG3186">
    <property type="taxonomic scope" value="Bacteria"/>
</dbReference>
<evidence type="ECO:0000256" key="2">
    <source>
        <dbReference type="ARBA" id="ARBA00005088"/>
    </source>
</evidence>
<comment type="similarity">
    <text evidence="3">Belongs to the biopterin-dependent aromatic amino acid hydroxylase family.</text>
</comment>
<evidence type="ECO:0000256" key="3">
    <source>
        <dbReference type="ARBA" id="ARBA00009712"/>
    </source>
</evidence>
<evidence type="ECO:0000256" key="7">
    <source>
        <dbReference type="ARBA" id="ARBA00023004"/>
    </source>
</evidence>
<dbReference type="PRINTS" id="PR00372">
    <property type="entry name" value="FYWHYDRXLASE"/>
</dbReference>
<comment type="pathway">
    <text evidence="2">Amino-acid degradation; L-phenylalanine degradation; acetoacetate and fumarate from L-phenylalanine: step 1/6.</text>
</comment>
<dbReference type="STRING" id="856793.MICA_271"/>
<protein>
    <recommendedName>
        <fullName evidence="4">phenylalanine 4-monooxygenase</fullName>
        <ecNumber evidence="4">1.14.16.1</ecNumber>
    </recommendedName>
    <alternativeName>
        <fullName evidence="10">Phe-4-monooxygenase</fullName>
    </alternativeName>
</protein>
<comment type="cofactor">
    <cofactor evidence="1 11">
        <name>Fe(2+)</name>
        <dbReference type="ChEBI" id="CHEBI:29033"/>
    </cofactor>
</comment>
<organism evidence="13 14">
    <name type="scientific">Micavibrio aeruginosavorus (strain ARL-13)</name>
    <dbReference type="NCBI Taxonomy" id="856793"/>
    <lineage>
        <taxon>Bacteria</taxon>
        <taxon>Pseudomonadati</taxon>
        <taxon>Bdellovibrionota</taxon>
        <taxon>Bdellovibrionia</taxon>
        <taxon>Bdellovibrionales</taxon>
        <taxon>Pseudobdellovibrionaceae</taxon>
        <taxon>Micavibrio</taxon>
    </lineage>
</organism>
<dbReference type="GO" id="GO:0004505">
    <property type="term" value="F:phenylalanine 4-monooxygenase activity"/>
    <property type="evidence" value="ECO:0007669"/>
    <property type="project" value="UniProtKB-EC"/>
</dbReference>
<dbReference type="EMBL" id="CP002382">
    <property type="protein sequence ID" value="AEP08617.1"/>
    <property type="molecule type" value="Genomic_DNA"/>
</dbReference>
<evidence type="ECO:0000256" key="8">
    <source>
        <dbReference type="ARBA" id="ARBA00023033"/>
    </source>
</evidence>